<dbReference type="Proteomes" id="UP001597097">
    <property type="component" value="Unassembled WGS sequence"/>
</dbReference>
<evidence type="ECO:0000259" key="1">
    <source>
        <dbReference type="PROSITE" id="PS50943"/>
    </source>
</evidence>
<dbReference type="RefSeq" id="WP_219527583.1">
    <property type="nucleotide sequence ID" value="NZ_JAHKRM010000002.1"/>
</dbReference>
<proteinExistence type="predicted"/>
<dbReference type="CDD" id="cd00093">
    <property type="entry name" value="HTH_XRE"/>
    <property type="match status" value="1"/>
</dbReference>
<dbReference type="InterPro" id="IPR001387">
    <property type="entry name" value="Cro/C1-type_HTH"/>
</dbReference>
<name>A0ABW4GV81_9ACTN</name>
<organism evidence="2 3">
    <name type="scientific">Nonomuraea guangzhouensis</name>
    <dbReference type="NCBI Taxonomy" id="1291555"/>
    <lineage>
        <taxon>Bacteria</taxon>
        <taxon>Bacillati</taxon>
        <taxon>Actinomycetota</taxon>
        <taxon>Actinomycetes</taxon>
        <taxon>Streptosporangiales</taxon>
        <taxon>Streptosporangiaceae</taxon>
        <taxon>Nonomuraea</taxon>
    </lineage>
</organism>
<evidence type="ECO:0000313" key="2">
    <source>
        <dbReference type="EMBL" id="MFD1546540.1"/>
    </source>
</evidence>
<keyword evidence="3" id="KW-1185">Reference proteome</keyword>
<dbReference type="InterPro" id="IPR043917">
    <property type="entry name" value="DUF5753"/>
</dbReference>
<dbReference type="SMART" id="SM00530">
    <property type="entry name" value="HTH_XRE"/>
    <property type="match status" value="1"/>
</dbReference>
<dbReference type="EMBL" id="JBHUCM010000067">
    <property type="protein sequence ID" value="MFD1546540.1"/>
    <property type="molecule type" value="Genomic_DNA"/>
</dbReference>
<dbReference type="PROSITE" id="PS50943">
    <property type="entry name" value="HTH_CROC1"/>
    <property type="match status" value="1"/>
</dbReference>
<comment type="caution">
    <text evidence="2">The sequence shown here is derived from an EMBL/GenBank/DDBJ whole genome shotgun (WGS) entry which is preliminary data.</text>
</comment>
<evidence type="ECO:0000313" key="3">
    <source>
        <dbReference type="Proteomes" id="UP001597097"/>
    </source>
</evidence>
<protein>
    <submittedName>
        <fullName evidence="2">Helix-turn-helix domain-containing protein</fullName>
    </submittedName>
</protein>
<dbReference type="Pfam" id="PF19054">
    <property type="entry name" value="DUF5753"/>
    <property type="match status" value="1"/>
</dbReference>
<accession>A0ABW4GV81</accession>
<feature type="domain" description="HTH cro/C1-type" evidence="1">
    <location>
        <begin position="68"/>
        <end position="125"/>
    </location>
</feature>
<gene>
    <name evidence="2" type="ORF">ACFSJ0_56555</name>
</gene>
<reference evidence="3" key="1">
    <citation type="journal article" date="2019" name="Int. J. Syst. Evol. Microbiol.">
        <title>The Global Catalogue of Microorganisms (GCM) 10K type strain sequencing project: providing services to taxonomists for standard genome sequencing and annotation.</title>
        <authorList>
            <consortium name="The Broad Institute Genomics Platform"/>
            <consortium name="The Broad Institute Genome Sequencing Center for Infectious Disease"/>
            <person name="Wu L."/>
            <person name="Ma J."/>
        </authorList>
    </citation>
    <scope>NUCLEOTIDE SEQUENCE [LARGE SCALE GENOMIC DNA]</scope>
    <source>
        <strain evidence="3">CGMCC 1.15399</strain>
    </source>
</reference>
<sequence>MNAPLIAALYLRFEGGQRLRSYALEGTSEALLLAVFQWKITRESIVGDVSVSLETSPTVRRRRLASELRRLRTERGLSMQIVAEQMEMAAASISRIETGRRGIKPRDLRALLDIYEIVGAERESLLDLAREAQQKGWWQKYANVLPGEYSTLIGLEAEARLVRHYSQSLVPGLLQTGAYAHAVTIAARPGDPPDEIDRLVSIRLKRQERLNDGTFELAAILSEAVIRQSIGTSALMSDQLRQLVEVGERPNVMLQILPFRAGEHGALTGSFSIVGFPVPSDMDVVYLENMISAVYLEEAPEVRAYESVFDYLRAAALSPNDSRTMLIGALEDLT</sequence>
<dbReference type="Pfam" id="PF13560">
    <property type="entry name" value="HTH_31"/>
    <property type="match status" value="1"/>
</dbReference>